<evidence type="ECO:0000313" key="2">
    <source>
        <dbReference type="EMBL" id="KAK7008094.1"/>
    </source>
</evidence>
<sequence>MPSRTRSSDLSLSSTSTMTSGPSKQCQRVLRATIPEPEIVDMDMDVDENNATLVHEQLGHLDDPWPTAFQNLTYWNVMYKDTFGHHLRKSFAPLAGELKPDIPAVRKLLREAHWL</sequence>
<accession>A0AAW0AFQ8</accession>
<organism evidence="2 3">
    <name type="scientific">Favolaschia claudopus</name>
    <dbReference type="NCBI Taxonomy" id="2862362"/>
    <lineage>
        <taxon>Eukaryota</taxon>
        <taxon>Fungi</taxon>
        <taxon>Dikarya</taxon>
        <taxon>Basidiomycota</taxon>
        <taxon>Agaricomycotina</taxon>
        <taxon>Agaricomycetes</taxon>
        <taxon>Agaricomycetidae</taxon>
        <taxon>Agaricales</taxon>
        <taxon>Marasmiineae</taxon>
        <taxon>Mycenaceae</taxon>
        <taxon>Favolaschia</taxon>
    </lineage>
</organism>
<reference evidence="2 3" key="1">
    <citation type="journal article" date="2024" name="J Genomics">
        <title>Draft genome sequencing and assembly of Favolaschia claudopus CIRM-BRFM 2984 isolated from oak limbs.</title>
        <authorList>
            <person name="Navarro D."/>
            <person name="Drula E."/>
            <person name="Chaduli D."/>
            <person name="Cazenave R."/>
            <person name="Ahrendt S."/>
            <person name="Wang J."/>
            <person name="Lipzen A."/>
            <person name="Daum C."/>
            <person name="Barry K."/>
            <person name="Grigoriev I.V."/>
            <person name="Favel A."/>
            <person name="Rosso M.N."/>
            <person name="Martin F."/>
        </authorList>
    </citation>
    <scope>NUCLEOTIDE SEQUENCE [LARGE SCALE GENOMIC DNA]</scope>
    <source>
        <strain evidence="2 3">CIRM-BRFM 2984</strain>
    </source>
</reference>
<evidence type="ECO:0000313" key="3">
    <source>
        <dbReference type="Proteomes" id="UP001362999"/>
    </source>
</evidence>
<name>A0AAW0AFQ8_9AGAR</name>
<feature type="compositionally biased region" description="Low complexity" evidence="1">
    <location>
        <begin position="1"/>
        <end position="20"/>
    </location>
</feature>
<evidence type="ECO:0000256" key="1">
    <source>
        <dbReference type="SAM" id="MobiDB-lite"/>
    </source>
</evidence>
<comment type="caution">
    <text evidence="2">The sequence shown here is derived from an EMBL/GenBank/DDBJ whole genome shotgun (WGS) entry which is preliminary data.</text>
</comment>
<keyword evidence="3" id="KW-1185">Reference proteome</keyword>
<gene>
    <name evidence="2" type="ORF">R3P38DRAFT_3281200</name>
</gene>
<protein>
    <submittedName>
        <fullName evidence="2">Uncharacterized protein</fullName>
    </submittedName>
</protein>
<feature type="region of interest" description="Disordered" evidence="1">
    <location>
        <begin position="1"/>
        <end position="27"/>
    </location>
</feature>
<proteinExistence type="predicted"/>
<dbReference type="EMBL" id="JAWWNJ010000069">
    <property type="protein sequence ID" value="KAK7008094.1"/>
    <property type="molecule type" value="Genomic_DNA"/>
</dbReference>
<dbReference type="Proteomes" id="UP001362999">
    <property type="component" value="Unassembled WGS sequence"/>
</dbReference>
<dbReference type="AlphaFoldDB" id="A0AAW0AFQ8"/>